<reference evidence="3" key="1">
    <citation type="journal article" date="2019" name="Int. J. Syst. Evol. Microbiol.">
        <title>The Global Catalogue of Microorganisms (GCM) 10K type strain sequencing project: providing services to taxonomists for standard genome sequencing and annotation.</title>
        <authorList>
            <consortium name="The Broad Institute Genomics Platform"/>
            <consortium name="The Broad Institute Genome Sequencing Center for Infectious Disease"/>
            <person name="Wu L."/>
            <person name="Ma J."/>
        </authorList>
    </citation>
    <scope>NUCLEOTIDE SEQUENCE [LARGE SCALE GENOMIC DNA]</scope>
    <source>
        <strain evidence="3">KLKA75</strain>
    </source>
</reference>
<sequence length="139" mass="14803">MTTRKPAVRAPVSRRSAGRGRARGRTGAAPARGRGTASGGSNVTESARRAAMTSAKEAAREAVEQVAGLTGRDPEGVVGIERTDDGWAITVEVVETHRIPDSADILACYRVELTADGDLAGYHRIQRYARGHVDGRHRT</sequence>
<gene>
    <name evidence="2" type="ORF">ACFPCY_30395</name>
</gene>
<dbReference type="Proteomes" id="UP001595872">
    <property type="component" value="Unassembled WGS sequence"/>
</dbReference>
<organism evidence="2 3">
    <name type="scientific">Actinomadura gamaensis</name>
    <dbReference type="NCBI Taxonomy" id="1763541"/>
    <lineage>
        <taxon>Bacteria</taxon>
        <taxon>Bacillati</taxon>
        <taxon>Actinomycetota</taxon>
        <taxon>Actinomycetes</taxon>
        <taxon>Streptosporangiales</taxon>
        <taxon>Thermomonosporaceae</taxon>
        <taxon>Actinomadura</taxon>
    </lineage>
</organism>
<feature type="compositionally biased region" description="Low complexity" evidence="1">
    <location>
        <begin position="25"/>
        <end position="41"/>
    </location>
</feature>
<evidence type="ECO:0000313" key="3">
    <source>
        <dbReference type="Proteomes" id="UP001595872"/>
    </source>
</evidence>
<accession>A0ABV9U628</accession>
<protein>
    <submittedName>
        <fullName evidence="2">Gas vesicle protein</fullName>
    </submittedName>
</protein>
<dbReference type="RefSeq" id="WP_378260785.1">
    <property type="nucleotide sequence ID" value="NZ_JBHSIT010000010.1"/>
</dbReference>
<dbReference type="InterPro" id="IPR008634">
    <property type="entry name" value="Gas-vesicle_GvpO"/>
</dbReference>
<name>A0ABV9U628_9ACTN</name>
<dbReference type="Pfam" id="PF05800">
    <property type="entry name" value="GvpO"/>
    <property type="match status" value="1"/>
</dbReference>
<feature type="region of interest" description="Disordered" evidence="1">
    <location>
        <begin position="1"/>
        <end position="78"/>
    </location>
</feature>
<proteinExistence type="predicted"/>
<dbReference type="EMBL" id="JBHSIT010000010">
    <property type="protein sequence ID" value="MFC4911649.1"/>
    <property type="molecule type" value="Genomic_DNA"/>
</dbReference>
<comment type="caution">
    <text evidence="2">The sequence shown here is derived from an EMBL/GenBank/DDBJ whole genome shotgun (WGS) entry which is preliminary data.</text>
</comment>
<keyword evidence="3" id="KW-1185">Reference proteome</keyword>
<evidence type="ECO:0000313" key="2">
    <source>
        <dbReference type="EMBL" id="MFC4911649.1"/>
    </source>
</evidence>
<evidence type="ECO:0000256" key="1">
    <source>
        <dbReference type="SAM" id="MobiDB-lite"/>
    </source>
</evidence>